<proteinExistence type="predicted"/>
<protein>
    <submittedName>
        <fullName evidence="1">Uncharacterized protein</fullName>
    </submittedName>
</protein>
<reference evidence="1 2" key="1">
    <citation type="submission" date="2020-07" db="EMBL/GenBank/DDBJ databases">
        <title>Novel species isolated from subtropical streams in China.</title>
        <authorList>
            <person name="Lu H."/>
        </authorList>
    </citation>
    <scope>NUCLEOTIDE SEQUENCE [LARGE SCALE GENOMIC DNA]</scope>
    <source>
        <strain evidence="1 2">FT3S</strain>
    </source>
</reference>
<dbReference type="AlphaFoldDB" id="A0A7W2EDT8"/>
<organism evidence="1 2">
    <name type="scientific">Rugamonas fusca</name>
    <dbReference type="NCBI Taxonomy" id="2758568"/>
    <lineage>
        <taxon>Bacteria</taxon>
        <taxon>Pseudomonadati</taxon>
        <taxon>Pseudomonadota</taxon>
        <taxon>Betaproteobacteria</taxon>
        <taxon>Burkholderiales</taxon>
        <taxon>Oxalobacteraceae</taxon>
        <taxon>Telluria group</taxon>
        <taxon>Rugamonas</taxon>
    </lineage>
</organism>
<evidence type="ECO:0000313" key="1">
    <source>
        <dbReference type="EMBL" id="MBA5604110.1"/>
    </source>
</evidence>
<evidence type="ECO:0000313" key="2">
    <source>
        <dbReference type="Proteomes" id="UP000566711"/>
    </source>
</evidence>
<sequence length="96" mass="10118">MRGAAIGRYGLAAIALSPAWHEALSHDLGFDAAGLPQTVECDDVTTLVHLTAHSDVIGLLPHTIIAQTGRTLAPATRRAIEIAHDVCKELIGKLDS</sequence>
<dbReference type="EMBL" id="JACEZS010000001">
    <property type="protein sequence ID" value="MBA5604110.1"/>
    <property type="molecule type" value="Genomic_DNA"/>
</dbReference>
<dbReference type="RefSeq" id="WP_182213337.1">
    <property type="nucleotide sequence ID" value="NZ_JACEZS010000001.1"/>
</dbReference>
<dbReference type="Proteomes" id="UP000566711">
    <property type="component" value="Unassembled WGS sequence"/>
</dbReference>
<name>A0A7W2EDT8_9BURK</name>
<gene>
    <name evidence="1" type="ORF">H3H36_01880</name>
</gene>
<keyword evidence="2" id="KW-1185">Reference proteome</keyword>
<accession>A0A7W2EDT8</accession>
<comment type="caution">
    <text evidence="1">The sequence shown here is derived from an EMBL/GenBank/DDBJ whole genome shotgun (WGS) entry which is preliminary data.</text>
</comment>